<evidence type="ECO:0000313" key="1">
    <source>
        <dbReference type="EMBL" id="MBB4963761.1"/>
    </source>
</evidence>
<organism evidence="1 2">
    <name type="scientific">Saccharothrix violaceirubra</name>
    <dbReference type="NCBI Taxonomy" id="413306"/>
    <lineage>
        <taxon>Bacteria</taxon>
        <taxon>Bacillati</taxon>
        <taxon>Actinomycetota</taxon>
        <taxon>Actinomycetes</taxon>
        <taxon>Pseudonocardiales</taxon>
        <taxon>Pseudonocardiaceae</taxon>
        <taxon>Saccharothrix</taxon>
    </lineage>
</organism>
<dbReference type="Proteomes" id="UP000542674">
    <property type="component" value="Unassembled WGS sequence"/>
</dbReference>
<comment type="caution">
    <text evidence="1">The sequence shown here is derived from an EMBL/GenBank/DDBJ whole genome shotgun (WGS) entry which is preliminary data.</text>
</comment>
<protein>
    <submittedName>
        <fullName evidence="1">Uncharacterized protein</fullName>
    </submittedName>
</protein>
<accession>A0A7W7SZY0</accession>
<sequence>MTTDPLAYFEDETLPDHWSNGDLAAEITRNDPVADARVVWILAARVATAGAANTDPLHTLHDLGRAVAAITVTADAIIRDRFDDLDAEETTDFRSTIDHLVAAAKGLDDLSGWF</sequence>
<dbReference type="EMBL" id="JACHJS010000001">
    <property type="protein sequence ID" value="MBB4963761.1"/>
    <property type="molecule type" value="Genomic_DNA"/>
</dbReference>
<dbReference type="RefSeq" id="WP_184666507.1">
    <property type="nucleotide sequence ID" value="NZ_BAABAI010000034.1"/>
</dbReference>
<evidence type="ECO:0000313" key="2">
    <source>
        <dbReference type="Proteomes" id="UP000542674"/>
    </source>
</evidence>
<proteinExistence type="predicted"/>
<gene>
    <name evidence="1" type="ORF">F4559_001120</name>
</gene>
<keyword evidence="2" id="KW-1185">Reference proteome</keyword>
<reference evidence="1 2" key="1">
    <citation type="submission" date="2020-08" db="EMBL/GenBank/DDBJ databases">
        <title>Sequencing the genomes of 1000 actinobacteria strains.</title>
        <authorList>
            <person name="Klenk H.-P."/>
        </authorList>
    </citation>
    <scope>NUCLEOTIDE SEQUENCE [LARGE SCALE GENOMIC DNA]</scope>
    <source>
        <strain evidence="1 2">DSM 45084</strain>
    </source>
</reference>
<dbReference type="AlphaFoldDB" id="A0A7W7SZY0"/>
<name>A0A7W7SZY0_9PSEU</name>